<accession>A0A914P9B2</accession>
<evidence type="ECO:0000313" key="2">
    <source>
        <dbReference type="WBParaSite" id="PDA_v2.g11843.t1"/>
    </source>
</evidence>
<evidence type="ECO:0000313" key="1">
    <source>
        <dbReference type="Proteomes" id="UP000887578"/>
    </source>
</evidence>
<dbReference type="WBParaSite" id="PDA_v2.g11843.t1">
    <property type="protein sequence ID" value="PDA_v2.g11843.t1"/>
    <property type="gene ID" value="PDA_v2.g11843"/>
</dbReference>
<name>A0A914P9B2_9BILA</name>
<protein>
    <submittedName>
        <fullName evidence="2">Uncharacterized protein</fullName>
    </submittedName>
</protein>
<sequence>MPQPEVSQFKASQQLVTPTNVSVKMTKVVKSKKKTSIKAKTTEKEDPMSQFAPEIGEFFKTTLGFKTFTPVQVSFYLLSLI</sequence>
<keyword evidence="1" id="KW-1185">Reference proteome</keyword>
<organism evidence="1 2">
    <name type="scientific">Panagrolaimus davidi</name>
    <dbReference type="NCBI Taxonomy" id="227884"/>
    <lineage>
        <taxon>Eukaryota</taxon>
        <taxon>Metazoa</taxon>
        <taxon>Ecdysozoa</taxon>
        <taxon>Nematoda</taxon>
        <taxon>Chromadorea</taxon>
        <taxon>Rhabditida</taxon>
        <taxon>Tylenchina</taxon>
        <taxon>Panagrolaimomorpha</taxon>
        <taxon>Panagrolaimoidea</taxon>
        <taxon>Panagrolaimidae</taxon>
        <taxon>Panagrolaimus</taxon>
    </lineage>
</organism>
<dbReference type="AlphaFoldDB" id="A0A914P9B2"/>
<proteinExistence type="predicted"/>
<dbReference type="Proteomes" id="UP000887578">
    <property type="component" value="Unplaced"/>
</dbReference>
<reference evidence="2" key="1">
    <citation type="submission" date="2022-11" db="UniProtKB">
        <authorList>
            <consortium name="WormBaseParasite"/>
        </authorList>
    </citation>
    <scope>IDENTIFICATION</scope>
</reference>